<gene>
    <name evidence="5" type="ORF">FYJ73_10920</name>
</gene>
<accession>A0A7K0KGV4</accession>
<keyword evidence="2 4" id="KW-0378">Hydrolase</keyword>
<dbReference type="Gene3D" id="2.160.20.10">
    <property type="entry name" value="Single-stranded right-handed beta-helix, Pectin lyase-like"/>
    <property type="match status" value="1"/>
</dbReference>
<dbReference type="SMART" id="SM00710">
    <property type="entry name" value="PbH1"/>
    <property type="match status" value="5"/>
</dbReference>
<evidence type="ECO:0000313" key="5">
    <source>
        <dbReference type="EMBL" id="MST85166.1"/>
    </source>
</evidence>
<comment type="caution">
    <text evidence="5">The sequence shown here is derived from an EMBL/GenBank/DDBJ whole genome shotgun (WGS) entry which is preliminary data.</text>
</comment>
<dbReference type="GO" id="GO:0005975">
    <property type="term" value="P:carbohydrate metabolic process"/>
    <property type="evidence" value="ECO:0007669"/>
    <property type="project" value="InterPro"/>
</dbReference>
<sequence>MVNLDRPELFLPLKQGRQVILSTAQLGIPADGKTLCTERLQQAIDRLGREGRGTLVLNPGTYLTGQLWLRSGVELHLQQGAQLLGAADPYLYHQVGALTDDGRHDNACMALIVAQNAHEVRITGQGTIDGNGTALALAADSLYHLGKLTDAHYNTRRLRPSELVRPKLVYFTHCDGVTFLGIHCKNSAGWGLSFQHCSNVMLQGVNMENRAYWNNDGIDLSDCRHVLVSDCKVNAADDGICLKSYDVHGGCEDVTIRNCEVRSSASAVKFGTASWGAFRRIHVFNLTVFDTFRSAIAIESVDGALVDSVTVEHVRAFHTGNPLFIRLGHRSGARVGSVSHITVRDLVCEVPFDRPDLNYDLRGPEVDFFHNPFPSSICGIPGHPVRDVIIEDATLVYPGRASKAMAYMPLWRAHDVPESPDSYPEFSMFGELPAWGFYLRHVDGLTLQGVKLSLREADYRPAFVLEDVADVKWKAVEVPGNMKNQVYIVH</sequence>
<evidence type="ECO:0000256" key="3">
    <source>
        <dbReference type="ARBA" id="ARBA00023295"/>
    </source>
</evidence>
<reference evidence="5 6" key="1">
    <citation type="submission" date="2019-08" db="EMBL/GenBank/DDBJ databases">
        <title>In-depth cultivation of the pig gut microbiome towards novel bacterial diversity and tailored functional studies.</title>
        <authorList>
            <person name="Wylensek D."/>
            <person name="Hitch T.C.A."/>
            <person name="Clavel T."/>
        </authorList>
    </citation>
    <scope>NUCLEOTIDE SEQUENCE [LARGE SCALE GENOMIC DNA]</scope>
    <source>
        <strain evidence="5 6">LKV-178-WT-2A</strain>
    </source>
</reference>
<dbReference type="Proteomes" id="UP000438914">
    <property type="component" value="Unassembled WGS sequence"/>
</dbReference>
<dbReference type="SUPFAM" id="SSF51126">
    <property type="entry name" value="Pectin lyase-like"/>
    <property type="match status" value="1"/>
</dbReference>
<dbReference type="InterPro" id="IPR011050">
    <property type="entry name" value="Pectin_lyase_fold/virulence"/>
</dbReference>
<dbReference type="EMBL" id="VUNG01000030">
    <property type="protein sequence ID" value="MST85166.1"/>
    <property type="molecule type" value="Genomic_DNA"/>
</dbReference>
<dbReference type="InterPro" id="IPR051801">
    <property type="entry name" value="GH28_Enzymes"/>
</dbReference>
<evidence type="ECO:0000313" key="6">
    <source>
        <dbReference type="Proteomes" id="UP000438914"/>
    </source>
</evidence>
<dbReference type="Pfam" id="PF00295">
    <property type="entry name" value="Glyco_hydro_28"/>
    <property type="match status" value="1"/>
</dbReference>
<protein>
    <submittedName>
        <fullName evidence="5">Glycoside hydrolase family 28 protein</fullName>
    </submittedName>
</protein>
<proteinExistence type="inferred from homology"/>
<dbReference type="InterPro" id="IPR006626">
    <property type="entry name" value="PbH1"/>
</dbReference>
<dbReference type="GO" id="GO:0004650">
    <property type="term" value="F:polygalacturonase activity"/>
    <property type="evidence" value="ECO:0007669"/>
    <property type="project" value="InterPro"/>
</dbReference>
<dbReference type="PANTHER" id="PTHR31339">
    <property type="entry name" value="PECTIN LYASE-RELATED"/>
    <property type="match status" value="1"/>
</dbReference>
<organism evidence="5 6">
    <name type="scientific">Hallella mizrahii</name>
    <dbReference type="NCBI Taxonomy" id="2606637"/>
    <lineage>
        <taxon>Bacteria</taxon>
        <taxon>Pseudomonadati</taxon>
        <taxon>Bacteroidota</taxon>
        <taxon>Bacteroidia</taxon>
        <taxon>Bacteroidales</taxon>
        <taxon>Prevotellaceae</taxon>
        <taxon>Hallella</taxon>
    </lineage>
</organism>
<dbReference type="PANTHER" id="PTHR31339:SF9">
    <property type="entry name" value="PLASMIN AND FIBRONECTIN-BINDING PROTEIN A"/>
    <property type="match status" value="1"/>
</dbReference>
<evidence type="ECO:0000256" key="4">
    <source>
        <dbReference type="RuleBase" id="RU361169"/>
    </source>
</evidence>
<comment type="similarity">
    <text evidence="1 4">Belongs to the glycosyl hydrolase 28 family.</text>
</comment>
<dbReference type="InterPro" id="IPR012334">
    <property type="entry name" value="Pectin_lyas_fold"/>
</dbReference>
<evidence type="ECO:0000256" key="1">
    <source>
        <dbReference type="ARBA" id="ARBA00008834"/>
    </source>
</evidence>
<evidence type="ECO:0000256" key="2">
    <source>
        <dbReference type="ARBA" id="ARBA00022801"/>
    </source>
</evidence>
<keyword evidence="3 4" id="KW-0326">Glycosidase</keyword>
<keyword evidence="6" id="KW-1185">Reference proteome</keyword>
<dbReference type="InterPro" id="IPR000743">
    <property type="entry name" value="Glyco_hydro_28"/>
</dbReference>
<dbReference type="AlphaFoldDB" id="A0A7K0KGV4"/>
<name>A0A7K0KGV4_9BACT</name>